<dbReference type="SUPFAM" id="SSF53092">
    <property type="entry name" value="Creatinase/prolidase N-terminal domain"/>
    <property type="match status" value="1"/>
</dbReference>
<dbReference type="GO" id="GO:0005737">
    <property type="term" value="C:cytoplasm"/>
    <property type="evidence" value="ECO:0007669"/>
    <property type="project" value="UniProtKB-ARBA"/>
</dbReference>
<dbReference type="Pfam" id="PF01321">
    <property type="entry name" value="Creatinase_N"/>
    <property type="match status" value="1"/>
</dbReference>
<dbReference type="eggNOG" id="COG0006">
    <property type="taxonomic scope" value="Bacteria"/>
</dbReference>
<dbReference type="PANTHER" id="PTHR43763:SF6">
    <property type="entry name" value="XAA-PRO AMINOPEPTIDASE 1"/>
    <property type="match status" value="1"/>
</dbReference>
<evidence type="ECO:0000256" key="4">
    <source>
        <dbReference type="SAM" id="Phobius"/>
    </source>
</evidence>
<evidence type="ECO:0000313" key="9">
    <source>
        <dbReference type="Proteomes" id="UP000018700"/>
    </source>
</evidence>
<feature type="domain" description="Peptidase M24 C-terminal" evidence="7">
    <location>
        <begin position="578"/>
        <end position="638"/>
    </location>
</feature>
<dbReference type="GO" id="GO:0070006">
    <property type="term" value="F:metalloaminopeptidase activity"/>
    <property type="evidence" value="ECO:0007669"/>
    <property type="project" value="InterPro"/>
</dbReference>
<dbReference type="InterPro" id="IPR029149">
    <property type="entry name" value="Creatin/AminoP/Spt16_N"/>
</dbReference>
<dbReference type="SUPFAM" id="SSF55920">
    <property type="entry name" value="Creatinase/aminopeptidase"/>
    <property type="match status" value="1"/>
</dbReference>
<dbReference type="STRING" id="1401328.P856_559"/>
<evidence type="ECO:0000259" key="5">
    <source>
        <dbReference type="Pfam" id="PF00557"/>
    </source>
</evidence>
<dbReference type="PATRIC" id="fig|1401328.3.peg.555"/>
<sequence>MRIASSPRTYPTRAWHQLIFTSALPNTLADNLDYAVESLRQTTYKAGPKSYSSRLSQLRTALTKIGLNGFILPRADEHMGEYIPYSAERVSWLTGFTGSFAVLLILADVAVIFVDGRYTNQVVQQVDLDLWKVENFSLKNLTSYLQKYLACRSLAFDPKLHSINTIKQLTTAVQDVGGVMVPLEINPIDELWTNQPYPPFGPVDLLPVTLTGLEAVVKQKLVANTLETYKVDSMILNQLESIAWLLNLRGADIEYTPLPLAYAIINHTGHVKLFLEEAKCKKCLSTILDNKMLSLRPFEDINNEIATLGPDNKIAIDPNYATEWMRRKLKNVGAVIVLASDPCIMFRARKNVVELANTRNAHIRDGVAVIRFLKWLEGNANNTTELGAIEVLEKFRSEIADWRGPSFPPISASGPNCAIVHYRATSRNNRQLYNDNLYLIDSGAQFSDGTTDITRTIAIGEPNQEIQERFTLVLKGHIAIASARFPVGTNGGQLDALARQFLWKAGLDFDHATGHGVGVFLGVHEGPQRIAIANSIPIEAGMILSNEPGYYKPGAYGIRIENLMITVPIPSDNDQVTEMLGFEIISFVPIDRRLIEVSLMTKEEISWFDTYHAEVFATILPHLDPIHQDWLKQATAPLGS</sequence>
<dbReference type="InterPro" id="IPR032416">
    <property type="entry name" value="Peptidase_M24_C"/>
</dbReference>
<dbReference type="InterPro" id="IPR000587">
    <property type="entry name" value="Creatinase_N"/>
</dbReference>
<dbReference type="InterPro" id="IPR000994">
    <property type="entry name" value="Pept_M24"/>
</dbReference>
<proteinExistence type="inferred from homology"/>
<accession>V9TVP8</accession>
<keyword evidence="8" id="KW-0645">Protease</keyword>
<comment type="similarity">
    <text evidence="1">Belongs to the peptidase M24B family.</text>
</comment>
<dbReference type="AlphaFoldDB" id="V9TVP8"/>
<keyword evidence="4" id="KW-0812">Transmembrane</keyword>
<dbReference type="InterPro" id="IPR050422">
    <property type="entry name" value="X-Pro_aminopeptidase_P"/>
</dbReference>
<gene>
    <name evidence="8" type="primary">pepP</name>
    <name evidence="8" type="ORF">P856_559</name>
</gene>
<dbReference type="Gene3D" id="3.40.350.10">
    <property type="entry name" value="Creatinase/prolidase N-terminal domain"/>
    <property type="match status" value="2"/>
</dbReference>
<evidence type="ECO:0000259" key="6">
    <source>
        <dbReference type="Pfam" id="PF01321"/>
    </source>
</evidence>
<evidence type="ECO:0000256" key="1">
    <source>
        <dbReference type="ARBA" id="ARBA00008766"/>
    </source>
</evidence>
<dbReference type="Proteomes" id="UP000018700">
    <property type="component" value="Chromosome"/>
</dbReference>
<dbReference type="InterPro" id="IPR033740">
    <property type="entry name" value="Pept_M24B"/>
</dbReference>
<keyword evidence="8" id="KW-0031">Aminopeptidase</keyword>
<keyword evidence="2" id="KW-0479">Metal-binding</keyword>
<name>V9TVP8_9PROT</name>
<dbReference type="InterPro" id="IPR036005">
    <property type="entry name" value="Creatinase/aminopeptidase-like"/>
</dbReference>
<keyword evidence="4" id="KW-0472">Membrane</keyword>
<dbReference type="Pfam" id="PF16189">
    <property type="entry name" value="Creatinase_N_2"/>
    <property type="match status" value="1"/>
</dbReference>
<dbReference type="Pfam" id="PF00557">
    <property type="entry name" value="Peptidase_M24"/>
    <property type="match status" value="1"/>
</dbReference>
<dbReference type="HOGENOM" id="CLU_011781_2_1_5"/>
<dbReference type="FunFam" id="3.90.230.10:FF:000009">
    <property type="entry name" value="xaa-Pro aminopeptidase 2"/>
    <property type="match status" value="1"/>
</dbReference>
<keyword evidence="3" id="KW-0378">Hydrolase</keyword>
<reference evidence="8 9" key="1">
    <citation type="journal article" date="2013" name="PLoS ONE">
        <title>Bacterial endosymbiosis in a chordate host: long-term co-evolution and conservation of secondary metabolism.</title>
        <authorList>
            <person name="Kwan J.C."/>
            <person name="Schmidt E.W."/>
        </authorList>
    </citation>
    <scope>NUCLEOTIDE SEQUENCE [LARGE SCALE GENOMIC DNA]</scope>
    <source>
        <strain evidence="9">faulkneri L5</strain>
    </source>
</reference>
<feature type="domain" description="Peptidase M24" evidence="5">
    <location>
        <begin position="357"/>
        <end position="565"/>
    </location>
</feature>
<feature type="domain" description="Creatinase N-terminal" evidence="6">
    <location>
        <begin position="54"/>
        <end position="176"/>
    </location>
</feature>
<protein>
    <submittedName>
        <fullName evidence="8">X-Pro aminopeptidase</fullName>
    </submittedName>
</protein>
<dbReference type="KEGG" id="efk:P856_559"/>
<evidence type="ECO:0000256" key="2">
    <source>
        <dbReference type="ARBA" id="ARBA00022723"/>
    </source>
</evidence>
<evidence type="ECO:0000259" key="7">
    <source>
        <dbReference type="Pfam" id="PF16188"/>
    </source>
</evidence>
<dbReference type="EMBL" id="CP006745">
    <property type="protein sequence ID" value="AHC73773.1"/>
    <property type="molecule type" value="Genomic_DNA"/>
</dbReference>
<keyword evidence="4" id="KW-1133">Transmembrane helix</keyword>
<organism evidence="8 9">
    <name type="scientific">Candidatus Endolissoclinum faulkneri L5</name>
    <dbReference type="NCBI Taxonomy" id="1401328"/>
    <lineage>
        <taxon>Bacteria</taxon>
        <taxon>Pseudomonadati</taxon>
        <taxon>Pseudomonadota</taxon>
        <taxon>Alphaproteobacteria</taxon>
        <taxon>Rhodospirillales</taxon>
        <taxon>Rhodospirillaceae</taxon>
        <taxon>Candidatus Endolissoclinum</taxon>
    </lineage>
</organism>
<dbReference type="PANTHER" id="PTHR43763">
    <property type="entry name" value="XAA-PRO AMINOPEPTIDASE 1"/>
    <property type="match status" value="1"/>
</dbReference>
<dbReference type="Gene3D" id="3.90.230.10">
    <property type="entry name" value="Creatinase/methionine aminopeptidase superfamily"/>
    <property type="match status" value="1"/>
</dbReference>
<evidence type="ECO:0000256" key="3">
    <source>
        <dbReference type="ARBA" id="ARBA00022801"/>
    </source>
</evidence>
<dbReference type="Pfam" id="PF16188">
    <property type="entry name" value="Peptidase_M24_C"/>
    <property type="match status" value="1"/>
</dbReference>
<feature type="transmembrane region" description="Helical" evidence="4">
    <location>
        <begin position="92"/>
        <end position="114"/>
    </location>
</feature>
<dbReference type="GO" id="GO:0046872">
    <property type="term" value="F:metal ion binding"/>
    <property type="evidence" value="ECO:0007669"/>
    <property type="project" value="UniProtKB-KW"/>
</dbReference>
<dbReference type="CDD" id="cd01085">
    <property type="entry name" value="APP"/>
    <property type="match status" value="1"/>
</dbReference>
<keyword evidence="9" id="KW-1185">Reference proteome</keyword>
<evidence type="ECO:0000313" key="8">
    <source>
        <dbReference type="EMBL" id="AHC73773.1"/>
    </source>
</evidence>